<evidence type="ECO:0000256" key="1">
    <source>
        <dbReference type="SAM" id="MobiDB-lite"/>
    </source>
</evidence>
<dbReference type="EMBL" id="KZ305020">
    <property type="protein sequence ID" value="PIA61657.1"/>
    <property type="molecule type" value="Genomic_DNA"/>
</dbReference>
<accession>A0A2G5F180</accession>
<keyword evidence="3" id="KW-1185">Reference proteome</keyword>
<dbReference type="OrthoDB" id="1752139at2759"/>
<feature type="region of interest" description="Disordered" evidence="1">
    <location>
        <begin position="20"/>
        <end position="46"/>
    </location>
</feature>
<feature type="compositionally biased region" description="Polar residues" evidence="1">
    <location>
        <begin position="28"/>
        <end position="37"/>
    </location>
</feature>
<proteinExistence type="predicted"/>
<dbReference type="AlphaFoldDB" id="A0A2G5F180"/>
<evidence type="ECO:0000313" key="3">
    <source>
        <dbReference type="Proteomes" id="UP000230069"/>
    </source>
</evidence>
<sequence length="136" mass="15184">MTNQEVTIQDLQAQITRLQEENERLKAAQTNPQQGENSGLGVIPADDSNQKFEQLSQQLAEFKASQALLHRSKSHTAEQLVVQSLQQFQESPFSNEILEHDLPNKMNAPKFDQYAGVGDPTDHVKGFRNLTGPALD</sequence>
<dbReference type="InParanoid" id="A0A2G5F180"/>
<reference evidence="2 3" key="1">
    <citation type="submission" date="2017-09" db="EMBL/GenBank/DDBJ databases">
        <title>WGS assembly of Aquilegia coerulea Goldsmith.</title>
        <authorList>
            <person name="Hodges S."/>
            <person name="Kramer E."/>
            <person name="Nordborg M."/>
            <person name="Tomkins J."/>
            <person name="Borevitz J."/>
            <person name="Derieg N."/>
            <person name="Yan J."/>
            <person name="Mihaltcheva S."/>
            <person name="Hayes R.D."/>
            <person name="Rokhsar D."/>
        </authorList>
    </citation>
    <scope>NUCLEOTIDE SEQUENCE [LARGE SCALE GENOMIC DNA]</scope>
    <source>
        <strain evidence="3">cv. Goldsmith</strain>
    </source>
</reference>
<evidence type="ECO:0000313" key="2">
    <source>
        <dbReference type="EMBL" id="PIA61657.1"/>
    </source>
</evidence>
<name>A0A2G5F180_AQUCA</name>
<gene>
    <name evidence="2" type="ORF">AQUCO_00300884v1</name>
</gene>
<protein>
    <submittedName>
        <fullName evidence="2">Uncharacterized protein</fullName>
    </submittedName>
</protein>
<organism evidence="2 3">
    <name type="scientific">Aquilegia coerulea</name>
    <name type="common">Rocky mountain columbine</name>
    <dbReference type="NCBI Taxonomy" id="218851"/>
    <lineage>
        <taxon>Eukaryota</taxon>
        <taxon>Viridiplantae</taxon>
        <taxon>Streptophyta</taxon>
        <taxon>Embryophyta</taxon>
        <taxon>Tracheophyta</taxon>
        <taxon>Spermatophyta</taxon>
        <taxon>Magnoliopsida</taxon>
        <taxon>Ranunculales</taxon>
        <taxon>Ranunculaceae</taxon>
        <taxon>Thalictroideae</taxon>
        <taxon>Aquilegia</taxon>
    </lineage>
</organism>
<dbReference type="Proteomes" id="UP000230069">
    <property type="component" value="Unassembled WGS sequence"/>
</dbReference>